<evidence type="ECO:0000256" key="1">
    <source>
        <dbReference type="SAM" id="Phobius"/>
    </source>
</evidence>
<evidence type="ECO:0000313" key="3">
    <source>
        <dbReference type="Proteomes" id="UP000176221"/>
    </source>
</evidence>
<sequence>MWKTLQISVVFMFAIVLAMSSKEFAELPKVLALATGTILVAVAVGRIIRPRIMGRKIPD</sequence>
<organism evidence="2 3">
    <name type="scientific">Candidatus Taylorbacteria bacterium RIFCSPLOWO2_01_FULL_45_15b</name>
    <dbReference type="NCBI Taxonomy" id="1802319"/>
    <lineage>
        <taxon>Bacteria</taxon>
        <taxon>Candidatus Tayloriibacteriota</taxon>
    </lineage>
</organism>
<dbReference type="EMBL" id="MHRX01000027">
    <property type="protein sequence ID" value="OHA33675.1"/>
    <property type="molecule type" value="Genomic_DNA"/>
</dbReference>
<name>A0A1G2NC43_9BACT</name>
<gene>
    <name evidence="2" type="ORF">A2928_02930</name>
</gene>
<keyword evidence="1" id="KW-0812">Transmembrane</keyword>
<reference evidence="2 3" key="1">
    <citation type="journal article" date="2016" name="Nat. Commun.">
        <title>Thousands of microbial genomes shed light on interconnected biogeochemical processes in an aquifer system.</title>
        <authorList>
            <person name="Anantharaman K."/>
            <person name="Brown C.T."/>
            <person name="Hug L.A."/>
            <person name="Sharon I."/>
            <person name="Castelle C.J."/>
            <person name="Probst A.J."/>
            <person name="Thomas B.C."/>
            <person name="Singh A."/>
            <person name="Wilkins M.J."/>
            <person name="Karaoz U."/>
            <person name="Brodie E.L."/>
            <person name="Williams K.H."/>
            <person name="Hubbard S.S."/>
            <person name="Banfield J.F."/>
        </authorList>
    </citation>
    <scope>NUCLEOTIDE SEQUENCE [LARGE SCALE GENOMIC DNA]</scope>
</reference>
<feature type="transmembrane region" description="Helical" evidence="1">
    <location>
        <begin position="30"/>
        <end position="48"/>
    </location>
</feature>
<keyword evidence="1" id="KW-0472">Membrane</keyword>
<comment type="caution">
    <text evidence="2">The sequence shown here is derived from an EMBL/GenBank/DDBJ whole genome shotgun (WGS) entry which is preliminary data.</text>
</comment>
<dbReference type="AlphaFoldDB" id="A0A1G2NC43"/>
<protein>
    <submittedName>
        <fullName evidence="2">Uncharacterized protein</fullName>
    </submittedName>
</protein>
<proteinExistence type="predicted"/>
<dbReference type="Proteomes" id="UP000176221">
    <property type="component" value="Unassembled WGS sequence"/>
</dbReference>
<accession>A0A1G2NC43</accession>
<evidence type="ECO:0000313" key="2">
    <source>
        <dbReference type="EMBL" id="OHA33675.1"/>
    </source>
</evidence>
<keyword evidence="1" id="KW-1133">Transmembrane helix</keyword>